<reference evidence="1" key="2">
    <citation type="submission" date="2023-03" db="EMBL/GenBank/DDBJ databases">
        <authorList>
            <person name="Inwood S.N."/>
            <person name="Skelly J.G."/>
            <person name="Guhlin J."/>
            <person name="Harrop T.W.R."/>
            <person name="Goldson S.G."/>
            <person name="Dearden P.K."/>
        </authorList>
    </citation>
    <scope>NUCLEOTIDE SEQUENCE</scope>
    <source>
        <strain evidence="1">Lincoln</strain>
        <tissue evidence="1">Whole body</tissue>
    </source>
</reference>
<keyword evidence="2" id="KW-1185">Reference proteome</keyword>
<gene>
    <name evidence="1" type="ORF">PV327_004093</name>
</gene>
<comment type="caution">
    <text evidence="1">The sequence shown here is derived from an EMBL/GenBank/DDBJ whole genome shotgun (WGS) entry which is preliminary data.</text>
</comment>
<sequence length="136" mass="15576">MASDLTKSMIENVVRDNPQNNENEEGRSIVNVPVKSIKSNNRQCIYEEMIDGKDFIMNRRGFSMTEFHAQSLRTHSEDVSTILTKSINTLVLSRTNSKNTEQINILNFHCVSRQKHINFRYGGVAVLQCNDNSLRV</sequence>
<proteinExistence type="predicted"/>
<name>A0AA39KM63_MICHY</name>
<evidence type="ECO:0000313" key="1">
    <source>
        <dbReference type="EMBL" id="KAK0166600.1"/>
    </source>
</evidence>
<dbReference type="Proteomes" id="UP001168972">
    <property type="component" value="Unassembled WGS sequence"/>
</dbReference>
<protein>
    <submittedName>
        <fullName evidence="1">Uncharacterized protein</fullName>
    </submittedName>
</protein>
<organism evidence="1 2">
    <name type="scientific">Microctonus hyperodae</name>
    <name type="common">Parasitoid wasp</name>
    <dbReference type="NCBI Taxonomy" id="165561"/>
    <lineage>
        <taxon>Eukaryota</taxon>
        <taxon>Metazoa</taxon>
        <taxon>Ecdysozoa</taxon>
        <taxon>Arthropoda</taxon>
        <taxon>Hexapoda</taxon>
        <taxon>Insecta</taxon>
        <taxon>Pterygota</taxon>
        <taxon>Neoptera</taxon>
        <taxon>Endopterygota</taxon>
        <taxon>Hymenoptera</taxon>
        <taxon>Apocrita</taxon>
        <taxon>Ichneumonoidea</taxon>
        <taxon>Braconidae</taxon>
        <taxon>Euphorinae</taxon>
        <taxon>Microctonus</taxon>
    </lineage>
</organism>
<dbReference type="EMBL" id="JAQQBR010001832">
    <property type="protein sequence ID" value="KAK0166600.1"/>
    <property type="molecule type" value="Genomic_DNA"/>
</dbReference>
<dbReference type="AlphaFoldDB" id="A0AA39KM63"/>
<evidence type="ECO:0000313" key="2">
    <source>
        <dbReference type="Proteomes" id="UP001168972"/>
    </source>
</evidence>
<accession>A0AA39KM63</accession>
<reference evidence="1" key="1">
    <citation type="journal article" date="2023" name="bioRxiv">
        <title>Scaffold-level genome assemblies of two parasitoid biocontrol wasps reveal the parthenogenesis mechanism and an associated novel virus.</title>
        <authorList>
            <person name="Inwood S."/>
            <person name="Skelly J."/>
            <person name="Guhlin J."/>
            <person name="Harrop T."/>
            <person name="Goldson S."/>
            <person name="Dearden P."/>
        </authorList>
    </citation>
    <scope>NUCLEOTIDE SEQUENCE</scope>
    <source>
        <strain evidence="1">Lincoln</strain>
        <tissue evidence="1">Whole body</tissue>
    </source>
</reference>